<dbReference type="Proteomes" id="UP000887565">
    <property type="component" value="Unplaced"/>
</dbReference>
<sequence length="80" mass="9178">PTRVHLATLCVLARWTRVDLAILRFTGDISPCHPSVRATDMTIIKRVTDMLIISYGSELRKLGFKCLKLTRTEYNTEKLE</sequence>
<evidence type="ECO:0000313" key="3">
    <source>
        <dbReference type="WBParaSite" id="nRc.2.0.1.t19335-RA"/>
    </source>
</evidence>
<reference evidence="3" key="1">
    <citation type="submission" date="2022-11" db="UniProtKB">
        <authorList>
            <consortium name="WormBaseParasite"/>
        </authorList>
    </citation>
    <scope>IDENTIFICATION</scope>
</reference>
<proteinExistence type="predicted"/>
<accession>A0A915IYY8</accession>
<protein>
    <submittedName>
        <fullName evidence="3">Uncharacterized protein</fullName>
    </submittedName>
</protein>
<name>A0A915IYY8_ROMCU</name>
<organism evidence="2 3">
    <name type="scientific">Romanomermis culicivorax</name>
    <name type="common">Nematode worm</name>
    <dbReference type="NCBI Taxonomy" id="13658"/>
    <lineage>
        <taxon>Eukaryota</taxon>
        <taxon>Metazoa</taxon>
        <taxon>Ecdysozoa</taxon>
        <taxon>Nematoda</taxon>
        <taxon>Enoplea</taxon>
        <taxon>Dorylaimia</taxon>
        <taxon>Mermithida</taxon>
        <taxon>Mermithoidea</taxon>
        <taxon>Mermithidae</taxon>
        <taxon>Romanomermis</taxon>
    </lineage>
</organism>
<evidence type="ECO:0000313" key="2">
    <source>
        <dbReference type="Proteomes" id="UP000887565"/>
    </source>
</evidence>
<dbReference type="AlphaFoldDB" id="A0A915IYY8"/>
<keyword evidence="2" id="KW-1185">Reference proteome</keyword>
<evidence type="ECO:0000256" key="1">
    <source>
        <dbReference type="SAM" id="SignalP"/>
    </source>
</evidence>
<dbReference type="WBParaSite" id="nRc.2.0.1.t19335-RA">
    <property type="protein sequence ID" value="nRc.2.0.1.t19335-RA"/>
    <property type="gene ID" value="nRc.2.0.1.g19335"/>
</dbReference>
<feature type="signal peptide" evidence="1">
    <location>
        <begin position="1"/>
        <end position="20"/>
    </location>
</feature>
<feature type="chain" id="PRO_5038139404" evidence="1">
    <location>
        <begin position="21"/>
        <end position="80"/>
    </location>
</feature>
<keyword evidence="1" id="KW-0732">Signal</keyword>